<dbReference type="AlphaFoldDB" id="A0A4Y8LE21"/>
<dbReference type="RefSeq" id="WP_134382255.1">
    <property type="nucleotide sequence ID" value="NZ_SORX01000008.1"/>
</dbReference>
<gene>
    <name evidence="1" type="ORF">E2626_13215</name>
</gene>
<reference evidence="1 2" key="1">
    <citation type="submission" date="2019-03" db="EMBL/GenBank/DDBJ databases">
        <authorList>
            <person name="Yang Y."/>
        </authorList>
    </citation>
    <scope>NUCLEOTIDE SEQUENCE [LARGE SCALE GENOMIC DNA]</scope>
    <source>
        <strain evidence="1 2">ASL-1</strain>
    </source>
</reference>
<comment type="caution">
    <text evidence="1">The sequence shown here is derived from an EMBL/GenBank/DDBJ whole genome shotgun (WGS) entry which is preliminary data.</text>
</comment>
<proteinExistence type="predicted"/>
<dbReference type="Pfam" id="PF10842">
    <property type="entry name" value="DUF2642"/>
    <property type="match status" value="1"/>
</dbReference>
<keyword evidence="2" id="KW-1185">Reference proteome</keyword>
<organism evidence="1 2">
    <name type="scientific">Jeotgalibacillus salarius</name>
    <dbReference type="NCBI Taxonomy" id="546023"/>
    <lineage>
        <taxon>Bacteria</taxon>
        <taxon>Bacillati</taxon>
        <taxon>Bacillota</taxon>
        <taxon>Bacilli</taxon>
        <taxon>Bacillales</taxon>
        <taxon>Caryophanaceae</taxon>
        <taxon>Jeotgalibacillus</taxon>
    </lineage>
</organism>
<evidence type="ECO:0000313" key="1">
    <source>
        <dbReference type="EMBL" id="TFD99738.1"/>
    </source>
</evidence>
<accession>A0A4Y8LE21</accession>
<evidence type="ECO:0000313" key="2">
    <source>
        <dbReference type="Proteomes" id="UP000297776"/>
    </source>
</evidence>
<name>A0A4Y8LE21_9BACL</name>
<dbReference type="EMBL" id="SORX01000008">
    <property type="protein sequence ID" value="TFD99738.1"/>
    <property type="molecule type" value="Genomic_DNA"/>
</dbReference>
<dbReference type="OrthoDB" id="2439488at2"/>
<protein>
    <submittedName>
        <fullName evidence="1">DUF2642 domain-containing protein</fullName>
    </submittedName>
</protein>
<dbReference type="InterPro" id="IPR020139">
    <property type="entry name" value="DUF2642"/>
</dbReference>
<dbReference type="Proteomes" id="UP000297776">
    <property type="component" value="Unassembled WGS sequence"/>
</dbReference>
<sequence>MNGQQPSFVSHYDPYVYQALNTLVGKPITVQTTKNPVQGMLSSVAPDHIVIEINEVPFFIRTQEIVWISPF</sequence>